<protein>
    <submittedName>
        <fullName evidence="3">Uncharacterized protein</fullName>
    </submittedName>
</protein>
<name>A0A809R3Y1_9PROT</name>
<reference evidence="3" key="1">
    <citation type="journal article" name="DNA Res.">
        <title>The physiological potential of anammox bacteria as revealed by their core genome structure.</title>
        <authorList>
            <person name="Okubo T."/>
            <person name="Toyoda A."/>
            <person name="Fukuhara K."/>
            <person name="Uchiyama I."/>
            <person name="Harigaya Y."/>
            <person name="Kuroiwa M."/>
            <person name="Suzuki T."/>
            <person name="Murakami Y."/>
            <person name="Suwa Y."/>
            <person name="Takami H."/>
        </authorList>
    </citation>
    <scope>NUCLEOTIDE SEQUENCE</scope>
    <source>
        <strain evidence="3">317325-3</strain>
    </source>
</reference>
<dbReference type="KEGG" id="ddz:DSYM_29990"/>
<keyword evidence="2" id="KW-0472">Membrane</keyword>
<feature type="transmembrane region" description="Helical" evidence="2">
    <location>
        <begin position="26"/>
        <end position="48"/>
    </location>
</feature>
<dbReference type="AlphaFoldDB" id="A0A809R3Y1"/>
<keyword evidence="2" id="KW-0812">Transmembrane</keyword>
<gene>
    <name evidence="3" type="ORF">DSYM_29990</name>
</gene>
<dbReference type="EMBL" id="AP021857">
    <property type="protein sequence ID" value="BBO22300.1"/>
    <property type="molecule type" value="Genomic_DNA"/>
</dbReference>
<evidence type="ECO:0000313" key="4">
    <source>
        <dbReference type="Proteomes" id="UP000662914"/>
    </source>
</evidence>
<organism evidence="3 4">
    <name type="scientific">Candidatus Desulfobacillus denitrificans</name>
    <dbReference type="NCBI Taxonomy" id="2608985"/>
    <lineage>
        <taxon>Bacteria</taxon>
        <taxon>Pseudomonadati</taxon>
        <taxon>Pseudomonadota</taxon>
        <taxon>Betaproteobacteria</taxon>
        <taxon>Candidatus Desulfobacillus</taxon>
    </lineage>
</organism>
<proteinExistence type="predicted"/>
<keyword evidence="2" id="KW-1133">Transmembrane helix</keyword>
<feature type="compositionally biased region" description="Low complexity" evidence="1">
    <location>
        <begin position="63"/>
        <end position="91"/>
    </location>
</feature>
<dbReference type="Proteomes" id="UP000662914">
    <property type="component" value="Chromosome"/>
</dbReference>
<evidence type="ECO:0000256" key="1">
    <source>
        <dbReference type="SAM" id="MobiDB-lite"/>
    </source>
</evidence>
<evidence type="ECO:0000256" key="2">
    <source>
        <dbReference type="SAM" id="Phobius"/>
    </source>
</evidence>
<accession>A0A809R3Y1</accession>
<sequence length="91" mass="9631">MSKQPIVRANPQTAEDKHPKHYLADWWIYAVLAFFVGGLIAMTYFLTLRGDVINEFGKPGSHTAAPPAKSAAAPAAAQTAQTAPAAAPAKK</sequence>
<feature type="region of interest" description="Disordered" evidence="1">
    <location>
        <begin position="57"/>
        <end position="91"/>
    </location>
</feature>
<evidence type="ECO:0000313" key="3">
    <source>
        <dbReference type="EMBL" id="BBO22300.1"/>
    </source>
</evidence>